<evidence type="ECO:0000313" key="3">
    <source>
        <dbReference type="EMBL" id="KAE9387393.1"/>
    </source>
</evidence>
<keyword evidence="4" id="KW-1185">Reference proteome</keyword>
<proteinExistence type="predicted"/>
<name>A0A6A4GPW8_9AGAR</name>
<protein>
    <submittedName>
        <fullName evidence="3">Uncharacterized protein</fullName>
    </submittedName>
</protein>
<accession>A0A6A4GPW8</accession>
<feature type="transmembrane region" description="Helical" evidence="2">
    <location>
        <begin position="48"/>
        <end position="71"/>
    </location>
</feature>
<feature type="transmembrane region" description="Helical" evidence="2">
    <location>
        <begin position="130"/>
        <end position="148"/>
    </location>
</feature>
<keyword evidence="2" id="KW-0812">Transmembrane</keyword>
<dbReference type="AlphaFoldDB" id="A0A6A4GPW8"/>
<reference evidence="3" key="1">
    <citation type="journal article" date="2019" name="Environ. Microbiol.">
        <title>Fungal ecological strategies reflected in gene transcription - a case study of two litter decomposers.</title>
        <authorList>
            <person name="Barbi F."/>
            <person name="Kohler A."/>
            <person name="Barry K."/>
            <person name="Baskaran P."/>
            <person name="Daum C."/>
            <person name="Fauchery L."/>
            <person name="Ihrmark K."/>
            <person name="Kuo A."/>
            <person name="LaButti K."/>
            <person name="Lipzen A."/>
            <person name="Morin E."/>
            <person name="Grigoriev I.V."/>
            <person name="Henrissat B."/>
            <person name="Lindahl B."/>
            <person name="Martin F."/>
        </authorList>
    </citation>
    <scope>NUCLEOTIDE SEQUENCE</scope>
    <source>
        <strain evidence="3">JB14</strain>
    </source>
</reference>
<evidence type="ECO:0000256" key="2">
    <source>
        <dbReference type="SAM" id="Phobius"/>
    </source>
</evidence>
<sequence>MSTLFYLSLGLRAPHGLFYPNGSFVRPVAEGVLIGGENSFITTHFSPLLVSSIAYSFFPVFCYVLLAYHFAASWLRGLSNHPNSLPTPSQYHHSLDLVADISFTSLYNLLTYTTRQLRKKTTSPANSSPILKTAAFGAIIFLSITWAIRVINVVLHEQIHPPSYLFIIQILSIQAECQSSTTDNCAVINGTQTGNLGALNQSSIFRVYKYGSSVPLKTKALPSSVPPASQTATTSHIPPIPTPSLPNVRYGQGIGSHPFILCSILTCNTTVYDAEYTLSDGTFSLSNSSFTPSNASAAIAMSSRGHVSGHGRHPVLPIWLALPRRPDTARPPPPETPKAIQPPNSPLPGHKPSRINISAGLREPS</sequence>
<evidence type="ECO:0000313" key="4">
    <source>
        <dbReference type="Proteomes" id="UP000799118"/>
    </source>
</evidence>
<feature type="region of interest" description="Disordered" evidence="1">
    <location>
        <begin position="324"/>
        <end position="365"/>
    </location>
</feature>
<organism evidence="3 4">
    <name type="scientific">Gymnopus androsaceus JB14</name>
    <dbReference type="NCBI Taxonomy" id="1447944"/>
    <lineage>
        <taxon>Eukaryota</taxon>
        <taxon>Fungi</taxon>
        <taxon>Dikarya</taxon>
        <taxon>Basidiomycota</taxon>
        <taxon>Agaricomycotina</taxon>
        <taxon>Agaricomycetes</taxon>
        <taxon>Agaricomycetidae</taxon>
        <taxon>Agaricales</taxon>
        <taxon>Marasmiineae</taxon>
        <taxon>Omphalotaceae</taxon>
        <taxon>Gymnopus</taxon>
    </lineage>
</organism>
<dbReference type="OrthoDB" id="3019414at2759"/>
<evidence type="ECO:0000256" key="1">
    <source>
        <dbReference type="SAM" id="MobiDB-lite"/>
    </source>
</evidence>
<gene>
    <name evidence="3" type="ORF">BT96DRAFT_1005154</name>
</gene>
<dbReference type="Proteomes" id="UP000799118">
    <property type="component" value="Unassembled WGS sequence"/>
</dbReference>
<keyword evidence="2" id="KW-0472">Membrane</keyword>
<keyword evidence="2" id="KW-1133">Transmembrane helix</keyword>
<dbReference type="EMBL" id="ML769803">
    <property type="protein sequence ID" value="KAE9387393.1"/>
    <property type="molecule type" value="Genomic_DNA"/>
</dbReference>